<accession>A0ABQ8Q070</accession>
<comment type="caution">
    <text evidence="6">The sequence shown here is derived from an EMBL/GenBank/DDBJ whole genome shotgun (WGS) entry which is preliminary data.</text>
</comment>
<feature type="compositionally biased region" description="Basic and acidic residues" evidence="4">
    <location>
        <begin position="106"/>
        <end position="118"/>
    </location>
</feature>
<evidence type="ECO:0000256" key="2">
    <source>
        <dbReference type="ARBA" id="ARBA00023163"/>
    </source>
</evidence>
<dbReference type="Proteomes" id="UP001163828">
    <property type="component" value="Unassembled WGS sequence"/>
</dbReference>
<gene>
    <name evidence="6" type="ORF">F5050DRAFT_1811843</name>
</gene>
<dbReference type="SUPFAM" id="SSF47095">
    <property type="entry name" value="HMG-box"/>
    <property type="match status" value="1"/>
</dbReference>
<feature type="region of interest" description="Disordered" evidence="4">
    <location>
        <begin position="1"/>
        <end position="23"/>
    </location>
</feature>
<feature type="region of interest" description="Disordered" evidence="4">
    <location>
        <begin position="202"/>
        <end position="236"/>
    </location>
</feature>
<organism evidence="6 7">
    <name type="scientific">Lentinula boryana</name>
    <dbReference type="NCBI Taxonomy" id="40481"/>
    <lineage>
        <taxon>Eukaryota</taxon>
        <taxon>Fungi</taxon>
        <taxon>Dikarya</taxon>
        <taxon>Basidiomycota</taxon>
        <taxon>Agaricomycotina</taxon>
        <taxon>Agaricomycetes</taxon>
        <taxon>Agaricomycetidae</taxon>
        <taxon>Agaricales</taxon>
        <taxon>Marasmiineae</taxon>
        <taxon>Omphalotaceae</taxon>
        <taxon>Lentinula</taxon>
    </lineage>
</organism>
<keyword evidence="1 3" id="KW-0238">DNA-binding</keyword>
<dbReference type="PROSITE" id="PS50118">
    <property type="entry name" value="HMG_BOX_2"/>
    <property type="match status" value="1"/>
</dbReference>
<feature type="domain" description="HMG box" evidence="5">
    <location>
        <begin position="119"/>
        <end position="196"/>
    </location>
</feature>
<dbReference type="SMART" id="SM00398">
    <property type="entry name" value="HMG"/>
    <property type="match status" value="1"/>
</dbReference>
<keyword evidence="3" id="KW-0539">Nucleus</keyword>
<reference evidence="6" key="1">
    <citation type="submission" date="2022-08" db="EMBL/GenBank/DDBJ databases">
        <authorList>
            <consortium name="DOE Joint Genome Institute"/>
            <person name="Min B."/>
            <person name="Riley R."/>
            <person name="Sierra-Patev S."/>
            <person name="Naranjo-Ortiz M."/>
            <person name="Looney B."/>
            <person name="Konkel Z."/>
            <person name="Slot J.C."/>
            <person name="Sakamoto Y."/>
            <person name="Steenwyk J.L."/>
            <person name="Rokas A."/>
            <person name="Carro J."/>
            <person name="Camarero S."/>
            <person name="Ferreira P."/>
            <person name="Molpeceres G."/>
            <person name="Ruiz-Duenas F.J."/>
            <person name="Serrano A."/>
            <person name="Henrissat B."/>
            <person name="Drula E."/>
            <person name="Hughes K.W."/>
            <person name="Mata J.L."/>
            <person name="Ishikawa N.K."/>
            <person name="Vargas-Isla R."/>
            <person name="Ushijima S."/>
            <person name="Smith C.A."/>
            <person name="Ahrendt S."/>
            <person name="Andreopoulos W."/>
            <person name="He G."/>
            <person name="Labutti K."/>
            <person name="Lipzen A."/>
            <person name="Ng V."/>
            <person name="Sandor L."/>
            <person name="Barry K."/>
            <person name="Martinez A.T."/>
            <person name="Xiao Y."/>
            <person name="Gibbons J.G."/>
            <person name="Terashima K."/>
            <person name="Hibbett D.S."/>
            <person name="Grigoriev I.V."/>
        </authorList>
    </citation>
    <scope>NUCLEOTIDE SEQUENCE</scope>
    <source>
        <strain evidence="6">TFB10827</strain>
    </source>
</reference>
<evidence type="ECO:0000313" key="6">
    <source>
        <dbReference type="EMBL" id="KAJ3992093.1"/>
    </source>
</evidence>
<evidence type="ECO:0000256" key="1">
    <source>
        <dbReference type="ARBA" id="ARBA00023125"/>
    </source>
</evidence>
<dbReference type="EMBL" id="MU790901">
    <property type="protein sequence ID" value="KAJ3992093.1"/>
    <property type="molecule type" value="Genomic_DNA"/>
</dbReference>
<evidence type="ECO:0000259" key="5">
    <source>
        <dbReference type="PROSITE" id="PS50118"/>
    </source>
</evidence>
<dbReference type="CDD" id="cd01389">
    <property type="entry name" value="HMG-box_ROX1-like"/>
    <property type="match status" value="1"/>
</dbReference>
<protein>
    <recommendedName>
        <fullName evidence="5">HMG box domain-containing protein</fullName>
    </recommendedName>
</protein>
<keyword evidence="7" id="KW-1185">Reference proteome</keyword>
<name>A0ABQ8Q070_9AGAR</name>
<dbReference type="InterPro" id="IPR050140">
    <property type="entry name" value="SRY-related_HMG-box_TF-like"/>
</dbReference>
<dbReference type="Pfam" id="PF00505">
    <property type="entry name" value="HMG_box"/>
    <property type="match status" value="1"/>
</dbReference>
<sequence length="531" mass="59008">MPAVRTNNSATASLEVRTGMDTPTSPLPTLAIIAPTPRAFTFPASHNLNISPYSTPSNSPFEPDLNNPFELWSPASSYLSTPSPLTRNLSPDSSVSVSSPQSDSLDAERRPQKGDEGYIKRPENAFILFRRKWCEDRQQAEEELGIPSNRKKERQADLSKTISQKWKSLSKKDRQYWEDLAKEKKKVHREMYPNYVFRPQRVRDKDGHAKNKKYTKRNRGPGRRVQRDPDGETAYMIPDRRFASASSTPPLASYHTIRIPIIPIVSPKPHSLSSPFLPVPKVGQTFSGTVGNITPNLESNSMLHSEAGLQVITDSSYWTTRAQADDTLLWQSSELMRNLFNLPAPETPESTRSAAQLQPLSISPLSSVASSPASGPFTPTSDLLDQPAFNNAQLYPYPLSTTGNCGSTDDATPQVLRPVDIQADLGAQQDIVHSYPSWQSHSAIWQAEPHTLAGNDFDLQIIPPIELGQGMTMHEYDDSAVFGIAPAATLNEFVVHDFAQEYFLPMDSSGDDIVTMNEDYLSRCDENMQVS</sequence>
<evidence type="ECO:0000256" key="3">
    <source>
        <dbReference type="PROSITE-ProRule" id="PRU00267"/>
    </source>
</evidence>
<dbReference type="Gene3D" id="1.10.30.10">
    <property type="entry name" value="High mobility group box domain"/>
    <property type="match status" value="1"/>
</dbReference>
<feature type="compositionally biased region" description="Polar residues" evidence="4">
    <location>
        <begin position="1"/>
        <end position="12"/>
    </location>
</feature>
<dbReference type="PANTHER" id="PTHR10270">
    <property type="entry name" value="SOX TRANSCRIPTION FACTOR"/>
    <property type="match status" value="1"/>
</dbReference>
<dbReference type="InterPro" id="IPR036910">
    <property type="entry name" value="HMG_box_dom_sf"/>
</dbReference>
<feature type="compositionally biased region" description="Basic residues" evidence="4">
    <location>
        <begin position="210"/>
        <end position="224"/>
    </location>
</feature>
<proteinExistence type="predicted"/>
<feature type="DNA-binding region" description="HMG box" evidence="3">
    <location>
        <begin position="119"/>
        <end position="196"/>
    </location>
</feature>
<evidence type="ECO:0000313" key="7">
    <source>
        <dbReference type="Proteomes" id="UP001163828"/>
    </source>
</evidence>
<feature type="compositionally biased region" description="Polar residues" evidence="4">
    <location>
        <begin position="80"/>
        <end position="89"/>
    </location>
</feature>
<dbReference type="PANTHER" id="PTHR10270:SF161">
    <property type="entry name" value="SEX-DETERMINING REGION Y PROTEIN"/>
    <property type="match status" value="1"/>
</dbReference>
<dbReference type="InterPro" id="IPR009071">
    <property type="entry name" value="HMG_box_dom"/>
</dbReference>
<keyword evidence="2" id="KW-0804">Transcription</keyword>
<feature type="compositionally biased region" description="Low complexity" evidence="4">
    <location>
        <begin position="90"/>
        <end position="104"/>
    </location>
</feature>
<evidence type="ECO:0000256" key="4">
    <source>
        <dbReference type="SAM" id="MobiDB-lite"/>
    </source>
</evidence>
<feature type="region of interest" description="Disordered" evidence="4">
    <location>
        <begin position="80"/>
        <end position="118"/>
    </location>
</feature>